<dbReference type="InterPro" id="IPR051599">
    <property type="entry name" value="Cell_Envelope_Assoc"/>
</dbReference>
<dbReference type="Pfam" id="PF02698">
    <property type="entry name" value="DUF218"/>
    <property type="match status" value="1"/>
</dbReference>
<dbReference type="CDD" id="cd06259">
    <property type="entry name" value="YdcF-like"/>
    <property type="match status" value="1"/>
</dbReference>
<dbReference type="EMBL" id="OCNF01000016">
    <property type="protein sequence ID" value="SOD69495.1"/>
    <property type="molecule type" value="Genomic_DNA"/>
</dbReference>
<dbReference type="InterPro" id="IPR014729">
    <property type="entry name" value="Rossmann-like_a/b/a_fold"/>
</dbReference>
<feature type="transmembrane region" description="Helical" evidence="1">
    <location>
        <begin position="7"/>
        <end position="28"/>
    </location>
</feature>
<dbReference type="Gene3D" id="3.40.50.620">
    <property type="entry name" value="HUPs"/>
    <property type="match status" value="1"/>
</dbReference>
<dbReference type="AlphaFoldDB" id="A0A286EF03"/>
<organism evidence="3 4">
    <name type="scientific">Alysiella filiformis DSM 16848</name>
    <dbReference type="NCBI Taxonomy" id="1120981"/>
    <lineage>
        <taxon>Bacteria</taxon>
        <taxon>Pseudomonadati</taxon>
        <taxon>Pseudomonadota</taxon>
        <taxon>Betaproteobacteria</taxon>
        <taxon>Neisseriales</taxon>
        <taxon>Neisseriaceae</taxon>
        <taxon>Alysiella</taxon>
    </lineage>
</organism>
<name>A0A286EF03_9NEIS</name>
<feature type="domain" description="DUF218" evidence="2">
    <location>
        <begin position="44"/>
        <end position="188"/>
    </location>
</feature>
<evidence type="ECO:0000259" key="2">
    <source>
        <dbReference type="Pfam" id="PF02698"/>
    </source>
</evidence>
<evidence type="ECO:0000313" key="3">
    <source>
        <dbReference type="EMBL" id="SOD69495.1"/>
    </source>
</evidence>
<keyword evidence="1" id="KW-1133">Transmembrane helix</keyword>
<dbReference type="PANTHER" id="PTHR30336:SF20">
    <property type="entry name" value="DUF218 DOMAIN-CONTAINING PROTEIN"/>
    <property type="match status" value="1"/>
</dbReference>
<evidence type="ECO:0000256" key="1">
    <source>
        <dbReference type="SAM" id="Phobius"/>
    </source>
</evidence>
<proteinExistence type="predicted"/>
<reference evidence="3 4" key="1">
    <citation type="submission" date="2017-09" db="EMBL/GenBank/DDBJ databases">
        <authorList>
            <person name="Ehlers B."/>
            <person name="Leendertz F.H."/>
        </authorList>
    </citation>
    <scope>NUCLEOTIDE SEQUENCE [LARGE SCALE GENOMIC DNA]</scope>
    <source>
        <strain evidence="3 4">DSM 16848</strain>
    </source>
</reference>
<sequence length="211" mass="23836">MLKTGKFLLRLAGILVLGVALLVGWSAWQVYDYATRATSDYHADAALVLGAAAWGDKPSPVYRERIQHSIYLYQNQFVKKIIFTGGTPKQGYPTEAEVGKMFAIKHGVPPKDIIVENASRNTLYNIRNAKQLMQQHAIKQVILVSDPDHMARAMSIAQHFNVPAYASPTPTSRYVGSNQRSEFFWREVFYLSLFRVYQMGSKMGISFHFNA</sequence>
<evidence type="ECO:0000313" key="4">
    <source>
        <dbReference type="Proteomes" id="UP000219669"/>
    </source>
</evidence>
<gene>
    <name evidence="3" type="ORF">SAMN02746062_01704</name>
</gene>
<protein>
    <submittedName>
        <fullName evidence="3">Uncharacterized SAM-binding protein YcdF, DUF218 family</fullName>
    </submittedName>
</protein>
<dbReference type="PANTHER" id="PTHR30336">
    <property type="entry name" value="INNER MEMBRANE PROTEIN, PROBABLE PERMEASE"/>
    <property type="match status" value="1"/>
</dbReference>
<keyword evidence="1" id="KW-0472">Membrane</keyword>
<dbReference type="Proteomes" id="UP000219669">
    <property type="component" value="Unassembled WGS sequence"/>
</dbReference>
<dbReference type="OrthoDB" id="9782395at2"/>
<dbReference type="InterPro" id="IPR003848">
    <property type="entry name" value="DUF218"/>
</dbReference>
<keyword evidence="4" id="KW-1185">Reference proteome</keyword>
<accession>A0A286EF03</accession>
<keyword evidence="1" id="KW-0812">Transmembrane</keyword>
<dbReference type="GO" id="GO:0005886">
    <property type="term" value="C:plasma membrane"/>
    <property type="evidence" value="ECO:0007669"/>
    <property type="project" value="TreeGrafter"/>
</dbReference>
<dbReference type="RefSeq" id="WP_097114696.1">
    <property type="nucleotide sequence ID" value="NZ_CP083931.1"/>
</dbReference>